<dbReference type="SMART" id="SM00382">
    <property type="entry name" value="AAA"/>
    <property type="match status" value="1"/>
</dbReference>
<gene>
    <name evidence="4" type="ORF">DEU50_1339</name>
</gene>
<organism evidence="4 5">
    <name type="scientific">Aeromonas salmonicida</name>
    <dbReference type="NCBI Taxonomy" id="645"/>
    <lineage>
        <taxon>Bacteria</taxon>
        <taxon>Pseudomonadati</taxon>
        <taxon>Pseudomonadota</taxon>
        <taxon>Gammaproteobacteria</taxon>
        <taxon>Aeromonadales</taxon>
        <taxon>Aeromonadaceae</taxon>
        <taxon>Aeromonas</taxon>
    </lineage>
</organism>
<dbReference type="InterPro" id="IPR003593">
    <property type="entry name" value="AAA+_ATPase"/>
</dbReference>
<feature type="domain" description="AAA+ ATPase" evidence="3">
    <location>
        <begin position="353"/>
        <end position="488"/>
    </location>
</feature>
<accession>A0AAX1PD87</accession>
<keyword evidence="4" id="KW-0347">Helicase</keyword>
<evidence type="ECO:0000259" key="3">
    <source>
        <dbReference type="SMART" id="SM00382"/>
    </source>
</evidence>
<dbReference type="Pfam" id="PF13604">
    <property type="entry name" value="AAA_30"/>
    <property type="match status" value="1"/>
</dbReference>
<protein>
    <submittedName>
        <fullName evidence="4">DNA helicase/exodeoxyribonuclease V alpha subunit</fullName>
    </submittedName>
</protein>
<dbReference type="Gene3D" id="1.10.10.2220">
    <property type="match status" value="1"/>
</dbReference>
<dbReference type="Pfam" id="PF14490">
    <property type="entry name" value="HHH_RecD2"/>
    <property type="match status" value="1"/>
</dbReference>
<evidence type="ECO:0000256" key="2">
    <source>
        <dbReference type="ARBA" id="ARBA00022840"/>
    </source>
</evidence>
<dbReference type="PANTHER" id="PTHR43788:SF6">
    <property type="entry name" value="DNA HELICASE B"/>
    <property type="match status" value="1"/>
</dbReference>
<dbReference type="EMBL" id="QLLM01000033">
    <property type="protein sequence ID" value="RAI97811.1"/>
    <property type="molecule type" value="Genomic_DNA"/>
</dbReference>
<dbReference type="CDD" id="cd17933">
    <property type="entry name" value="DEXSc_RecD-like"/>
    <property type="match status" value="1"/>
</dbReference>
<dbReference type="CDD" id="cd18809">
    <property type="entry name" value="SF1_C_RecD"/>
    <property type="match status" value="1"/>
</dbReference>
<dbReference type="Proteomes" id="UP000249422">
    <property type="component" value="Unassembled WGS sequence"/>
</dbReference>
<evidence type="ECO:0000256" key="1">
    <source>
        <dbReference type="ARBA" id="ARBA00022741"/>
    </source>
</evidence>
<keyword evidence="4" id="KW-0378">Hydrolase</keyword>
<dbReference type="Pfam" id="PF13538">
    <property type="entry name" value="UvrD_C_2"/>
    <property type="match status" value="1"/>
</dbReference>
<dbReference type="RefSeq" id="WP_111589795.1">
    <property type="nucleotide sequence ID" value="NZ_CAWNWF010000033.1"/>
</dbReference>
<comment type="caution">
    <text evidence="4">The sequence shown here is derived from an EMBL/GenBank/DDBJ whole genome shotgun (WGS) entry which is preliminary data.</text>
</comment>
<evidence type="ECO:0000313" key="4">
    <source>
        <dbReference type="EMBL" id="RAI97811.1"/>
    </source>
</evidence>
<dbReference type="SUPFAM" id="SSF52540">
    <property type="entry name" value="P-loop containing nucleoside triphosphate hydrolases"/>
    <property type="match status" value="2"/>
</dbReference>
<dbReference type="Gene3D" id="3.40.50.300">
    <property type="entry name" value="P-loop containing nucleotide triphosphate hydrolases"/>
    <property type="match status" value="2"/>
</dbReference>
<dbReference type="InterPro" id="IPR050534">
    <property type="entry name" value="Coronavir_polyprotein_1ab"/>
</dbReference>
<dbReference type="InterPro" id="IPR027417">
    <property type="entry name" value="P-loop_NTPase"/>
</dbReference>
<proteinExistence type="predicted"/>
<dbReference type="AlphaFoldDB" id="A0AAX1PD87"/>
<dbReference type="PANTHER" id="PTHR43788">
    <property type="entry name" value="DNA2/NAM7 HELICASE FAMILY MEMBER"/>
    <property type="match status" value="1"/>
</dbReference>
<dbReference type="GO" id="GO:0005524">
    <property type="term" value="F:ATP binding"/>
    <property type="evidence" value="ECO:0007669"/>
    <property type="project" value="UniProtKB-KW"/>
</dbReference>
<reference evidence="4 5" key="1">
    <citation type="submission" date="2018-06" db="EMBL/GenBank/DDBJ databases">
        <title>Freshwater and sediment microbial communities from various areas in North America, analyzing microbe dynamics in response to fracking.</title>
        <authorList>
            <person name="Lamendella R."/>
        </authorList>
    </citation>
    <scope>NUCLEOTIDE SEQUENCE [LARGE SCALE GENOMIC DNA]</scope>
    <source>
        <strain evidence="4 5">17</strain>
    </source>
</reference>
<dbReference type="InterPro" id="IPR029493">
    <property type="entry name" value="RecD2-like_HHH"/>
</dbReference>
<sequence>MTQTDFSEQIRVTSVPYHSASVVIFTGIPLNPNSYKRNSGKYYVTIKTSVDALPVQPMVGQHWSVTGKRLVETKEIGDHVMEQHTYESPTHIACSLPETGEQLITFIAKEKDFKGIGESKARALWQLLGEHFHSTLMSDTEASRKRLREVLSDESIDALFKGYAKYKNLSYCNWMSEHRIPSSIQQRLLRFHDEKSIEAIRDNPYLLIGFGMDFKALDILAQTQFEVDRKDARRLSAALESVIHQEVAKGHTYTTHAKLRPLLNKLFGDNELAAQAFKAGYNQAQYVLNPATGTYHPTAQLLMESVVAKRLLRLAKQQNLYDERTNAAFLTAVNELPYELTEKQSEAVLTVLDNAVSCITGGAGTGKTTVLRTALRAYRQMGFEIHAVALSGRAAMRLHESIGYPTMTIAALLRNEPIEPSREQPNHLLVIDEASMLDLPTMYRLVNHLHPAVRIIFTGDPNQLPPIGCGKVLADIVASKAIANVTLDIVKRQKGATGIPEYSMLINQGLVPEHLNMGNVHFHETSKDRIAQVCAELYQQSPENSRVVGATTAMVADINNLIQEAVNSDGVRMTFEMYGETYCRNDLRQGDVILFTQNNYEKGIQNGSLGKLASAVGTGDDYGVVELDTGESVYVTQSLLDCMRLGYCITLHKAQGSQFPRIIVALQRGRIVDRAWLYTAITRAEHEVHIVGSAVEFASITNAPSNANNRNSYLRELLKK</sequence>
<keyword evidence="2" id="KW-0067">ATP-binding</keyword>
<dbReference type="GO" id="GO:0003678">
    <property type="term" value="F:DNA helicase activity"/>
    <property type="evidence" value="ECO:0007669"/>
    <property type="project" value="UniProtKB-ARBA"/>
</dbReference>
<name>A0AAX1PD87_AERSA</name>
<keyword evidence="1" id="KW-0547">Nucleotide-binding</keyword>
<evidence type="ECO:0000313" key="5">
    <source>
        <dbReference type="Proteomes" id="UP000249422"/>
    </source>
</evidence>
<dbReference type="Gene3D" id="2.30.30.940">
    <property type="match status" value="1"/>
</dbReference>
<dbReference type="InterPro" id="IPR027785">
    <property type="entry name" value="UvrD-like_helicase_C"/>
</dbReference>